<feature type="domain" description="Acyltransferase 3" evidence="8">
    <location>
        <begin position="8"/>
        <end position="314"/>
    </location>
</feature>
<keyword evidence="5 7" id="KW-1133">Transmembrane helix</keyword>
<keyword evidence="10" id="KW-1185">Reference proteome</keyword>
<comment type="similarity">
    <text evidence="2">Belongs to the acyltransferase 3 family.</text>
</comment>
<dbReference type="RefSeq" id="WP_058316665.1">
    <property type="nucleotide sequence ID" value="NZ_CYTO01000009.1"/>
</dbReference>
<evidence type="ECO:0000256" key="3">
    <source>
        <dbReference type="ARBA" id="ARBA00022475"/>
    </source>
</evidence>
<dbReference type="GO" id="GO:0005886">
    <property type="term" value="C:plasma membrane"/>
    <property type="evidence" value="ECO:0007669"/>
    <property type="project" value="UniProtKB-SubCell"/>
</dbReference>
<dbReference type="AlphaFoldDB" id="A0A0P1IYD0"/>
<feature type="transmembrane region" description="Helical" evidence="7">
    <location>
        <begin position="233"/>
        <end position="253"/>
    </location>
</feature>
<dbReference type="OrthoDB" id="9814956at2"/>
<dbReference type="PANTHER" id="PTHR40074">
    <property type="entry name" value="O-ACETYLTRANSFERASE WECH"/>
    <property type="match status" value="1"/>
</dbReference>
<evidence type="ECO:0000256" key="6">
    <source>
        <dbReference type="ARBA" id="ARBA00023136"/>
    </source>
</evidence>
<evidence type="ECO:0000259" key="8">
    <source>
        <dbReference type="Pfam" id="PF01757"/>
    </source>
</evidence>
<evidence type="ECO:0000313" key="9">
    <source>
        <dbReference type="EMBL" id="CUK26878.1"/>
    </source>
</evidence>
<evidence type="ECO:0000256" key="1">
    <source>
        <dbReference type="ARBA" id="ARBA00004651"/>
    </source>
</evidence>
<feature type="transmembrane region" description="Helical" evidence="7">
    <location>
        <begin position="179"/>
        <end position="200"/>
    </location>
</feature>
<dbReference type="Proteomes" id="UP000051184">
    <property type="component" value="Unassembled WGS sequence"/>
</dbReference>
<evidence type="ECO:0000256" key="5">
    <source>
        <dbReference type="ARBA" id="ARBA00022989"/>
    </source>
</evidence>
<accession>A0A0P1IYD0</accession>
<feature type="transmembrane region" description="Helical" evidence="7">
    <location>
        <begin position="296"/>
        <end position="316"/>
    </location>
</feature>
<dbReference type="PANTHER" id="PTHR40074:SF4">
    <property type="entry name" value="INNER MEMBRANE PROTEIN YCFT"/>
    <property type="match status" value="1"/>
</dbReference>
<sequence>MNSSTRIEWMDLAKGMSIFLVVLLHCELRLRSEELSSSFFVSVSDLFNPVRMPLFFAVSGFLAASSINKSWRDLLSRKVWRFVYIYALWSIIFIVAFLFIRPINGEITAWEQVSVWLESFFRPEFPIWFIWALAFYFPIAKLATLKPKIATAACIILGFVGASSYLKGELGFAYTQESLFLYLPFFVIPALYGQLAIHWVSENPIKLAIIAAIISLFVYLMPSIPSYSIDHGISYSLARIAGLCAGISISVFLCKTRFLSARFVYMGKNSLQIYLIHPLLIAIIVNSSDLEALPYFAHYGVALLAITVTIICLILGNSFRKVGANWLFEPTGVFGNLPKKRFA</sequence>
<feature type="transmembrane region" description="Helical" evidence="7">
    <location>
        <begin position="149"/>
        <end position="167"/>
    </location>
</feature>
<dbReference type="GO" id="GO:0016413">
    <property type="term" value="F:O-acetyltransferase activity"/>
    <property type="evidence" value="ECO:0007669"/>
    <property type="project" value="TreeGrafter"/>
</dbReference>
<keyword evidence="6 7" id="KW-0472">Membrane</keyword>
<organism evidence="9 10">
    <name type="scientific">Cognatishimia activa</name>
    <dbReference type="NCBI Taxonomy" id="1715691"/>
    <lineage>
        <taxon>Bacteria</taxon>
        <taxon>Pseudomonadati</taxon>
        <taxon>Pseudomonadota</taxon>
        <taxon>Alphaproteobacteria</taxon>
        <taxon>Rhodobacterales</taxon>
        <taxon>Paracoccaceae</taxon>
        <taxon>Cognatishimia</taxon>
    </lineage>
</organism>
<dbReference type="STRING" id="1715691.TA5113_01528"/>
<evidence type="ECO:0000313" key="10">
    <source>
        <dbReference type="Proteomes" id="UP000051184"/>
    </source>
</evidence>
<reference evidence="9" key="1">
    <citation type="submission" date="2015-09" db="EMBL/GenBank/DDBJ databases">
        <authorList>
            <consortium name="Swine Surveillance"/>
        </authorList>
    </citation>
    <scope>NUCLEOTIDE SEQUENCE [LARGE SCALE GENOMIC DNA]</scope>
    <source>
        <strain evidence="9">CECT 5114</strain>
    </source>
</reference>
<comment type="subcellular location">
    <subcellularLocation>
        <location evidence="1">Cell membrane</location>
        <topology evidence="1">Multi-pass membrane protein</topology>
    </subcellularLocation>
</comment>
<proteinExistence type="inferred from homology"/>
<gene>
    <name evidence="9" type="ORF">TA5114_02696</name>
</gene>
<dbReference type="GO" id="GO:0009246">
    <property type="term" value="P:enterobacterial common antigen biosynthetic process"/>
    <property type="evidence" value="ECO:0007669"/>
    <property type="project" value="TreeGrafter"/>
</dbReference>
<evidence type="ECO:0000256" key="4">
    <source>
        <dbReference type="ARBA" id="ARBA00022692"/>
    </source>
</evidence>
<feature type="transmembrane region" description="Helical" evidence="7">
    <location>
        <begin position="273"/>
        <end position="290"/>
    </location>
</feature>
<dbReference type="InterPro" id="IPR002656">
    <property type="entry name" value="Acyl_transf_3_dom"/>
</dbReference>
<feature type="transmembrane region" description="Helical" evidence="7">
    <location>
        <begin position="207"/>
        <end position="227"/>
    </location>
</feature>
<evidence type="ECO:0000256" key="2">
    <source>
        <dbReference type="ARBA" id="ARBA00007400"/>
    </source>
</evidence>
<keyword evidence="3" id="KW-1003">Cell membrane</keyword>
<name>A0A0P1IYD0_9RHOB</name>
<feature type="transmembrane region" description="Helical" evidence="7">
    <location>
        <begin position="79"/>
        <end position="100"/>
    </location>
</feature>
<keyword evidence="4 7" id="KW-0812">Transmembrane</keyword>
<protein>
    <submittedName>
        <fullName evidence="9">Putative membrane protein</fullName>
    </submittedName>
</protein>
<dbReference type="Pfam" id="PF01757">
    <property type="entry name" value="Acyl_transf_3"/>
    <property type="match status" value="1"/>
</dbReference>
<evidence type="ECO:0000256" key="7">
    <source>
        <dbReference type="SAM" id="Phobius"/>
    </source>
</evidence>
<dbReference type="EMBL" id="CYUE01000020">
    <property type="protein sequence ID" value="CUK26878.1"/>
    <property type="molecule type" value="Genomic_DNA"/>
</dbReference>